<comment type="caution">
    <text evidence="3">The sequence shown here is derived from an EMBL/GenBank/DDBJ whole genome shotgun (WGS) entry which is preliminary data.</text>
</comment>
<keyword evidence="1" id="KW-0812">Transmembrane</keyword>
<dbReference type="Proteomes" id="UP000438448">
    <property type="component" value="Unassembled WGS sequence"/>
</dbReference>
<dbReference type="GO" id="GO:0004519">
    <property type="term" value="F:endonuclease activity"/>
    <property type="evidence" value="ECO:0007669"/>
    <property type="project" value="InterPro"/>
</dbReference>
<name>A0A7K0D7G4_9NOCA</name>
<sequence length="369" mass="40831">MSIADSYQGLRATYRAMQRLDGLTPQRRGQQFNEWLADLLRACGLEAKASQRSAGEIDVVFSIGDVRYIVEAKWTKTKADTGQLAKLQKRVRQRLSGTYGVFVSMAGYTDEALKDLIHGDRLELLLLDQEHIEALLSEEISPQQLLSDLRDAAAFTGQPYTKMTDLRSAGGSGASLSADRMSPRVHPISNAERDSAGTWDPHQSSRGNPTGQYVAFSGYQAIYWALVGILVLLAAITTVLAIGDQGFGRIFAVVAVVFEVVLIMGFWRLAMHPIRLEVGRMGIQAFFPQDTAWMPWDRIDRVDVVRVNGNLAVVAWSEYAKLYPTTGEAGQGPHYVPTFDAVAICPLGPLRARRHEIVRALQSYGQNRC</sequence>
<protein>
    <recommendedName>
        <fullName evidence="2">Restriction endonuclease type IV Mrr domain-containing protein</fullName>
    </recommendedName>
</protein>
<dbReference type="AlphaFoldDB" id="A0A7K0D7G4"/>
<evidence type="ECO:0000259" key="2">
    <source>
        <dbReference type="Pfam" id="PF04471"/>
    </source>
</evidence>
<dbReference type="EMBL" id="WEGK01000010">
    <property type="protein sequence ID" value="MQY21703.1"/>
    <property type="molecule type" value="Genomic_DNA"/>
</dbReference>
<feature type="transmembrane region" description="Helical" evidence="1">
    <location>
        <begin position="249"/>
        <end position="270"/>
    </location>
</feature>
<evidence type="ECO:0000313" key="4">
    <source>
        <dbReference type="Proteomes" id="UP000438448"/>
    </source>
</evidence>
<dbReference type="RefSeq" id="WP_153412635.1">
    <property type="nucleotide sequence ID" value="NZ_WEGK01000010.1"/>
</dbReference>
<dbReference type="InterPro" id="IPR011335">
    <property type="entry name" value="Restrct_endonuc-II-like"/>
</dbReference>
<dbReference type="Gene3D" id="3.40.1350.10">
    <property type="match status" value="1"/>
</dbReference>
<reference evidence="3 4" key="1">
    <citation type="submission" date="2019-10" db="EMBL/GenBank/DDBJ databases">
        <title>Nocardia macrotermitis sp. nov. and Nocardia aurantia sp. nov., isolated from the gut of fungus growing-termite Macrotermes natalensis.</title>
        <authorList>
            <person name="Benndorf R."/>
            <person name="Schwitalla J."/>
            <person name="Martin K."/>
            <person name="De Beer W."/>
            <person name="Kaster A.-K."/>
            <person name="Vollmers J."/>
            <person name="Poulsen M."/>
            <person name="Beemelmanns C."/>
        </authorList>
    </citation>
    <scope>NUCLEOTIDE SEQUENCE [LARGE SCALE GENOMIC DNA]</scope>
    <source>
        <strain evidence="3 4">RB20</strain>
    </source>
</reference>
<dbReference type="InterPro" id="IPR007560">
    <property type="entry name" value="Restrct_endonuc_IV_Mrr"/>
</dbReference>
<evidence type="ECO:0000256" key="1">
    <source>
        <dbReference type="SAM" id="Phobius"/>
    </source>
</evidence>
<dbReference type="GO" id="GO:0009307">
    <property type="term" value="P:DNA restriction-modification system"/>
    <property type="evidence" value="ECO:0007669"/>
    <property type="project" value="InterPro"/>
</dbReference>
<keyword evidence="1" id="KW-0472">Membrane</keyword>
<evidence type="ECO:0000313" key="3">
    <source>
        <dbReference type="EMBL" id="MQY21703.1"/>
    </source>
</evidence>
<gene>
    <name evidence="3" type="ORF">NRB20_48160</name>
</gene>
<keyword evidence="4" id="KW-1185">Reference proteome</keyword>
<dbReference type="OrthoDB" id="5521926at2"/>
<feature type="domain" description="Restriction endonuclease type IV Mrr" evidence="2">
    <location>
        <begin position="29"/>
        <end position="132"/>
    </location>
</feature>
<feature type="transmembrane region" description="Helical" evidence="1">
    <location>
        <begin position="221"/>
        <end position="243"/>
    </location>
</feature>
<dbReference type="Pfam" id="PF04471">
    <property type="entry name" value="Mrr_cat"/>
    <property type="match status" value="1"/>
</dbReference>
<dbReference type="InterPro" id="IPR011856">
    <property type="entry name" value="tRNA_endonuc-like_dom_sf"/>
</dbReference>
<proteinExistence type="predicted"/>
<accession>A0A7K0D7G4</accession>
<dbReference type="SUPFAM" id="SSF52980">
    <property type="entry name" value="Restriction endonuclease-like"/>
    <property type="match status" value="1"/>
</dbReference>
<dbReference type="GO" id="GO:0003677">
    <property type="term" value="F:DNA binding"/>
    <property type="evidence" value="ECO:0007669"/>
    <property type="project" value="InterPro"/>
</dbReference>
<keyword evidence="1" id="KW-1133">Transmembrane helix</keyword>
<organism evidence="3 4">
    <name type="scientific">Nocardia macrotermitis</name>
    <dbReference type="NCBI Taxonomy" id="2585198"/>
    <lineage>
        <taxon>Bacteria</taxon>
        <taxon>Bacillati</taxon>
        <taxon>Actinomycetota</taxon>
        <taxon>Actinomycetes</taxon>
        <taxon>Mycobacteriales</taxon>
        <taxon>Nocardiaceae</taxon>
        <taxon>Nocardia</taxon>
    </lineage>
</organism>